<dbReference type="GeneID" id="25735392"/>
<name>A0A0D2LFQ3_9CHLO</name>
<organism evidence="1 2">
    <name type="scientific">Monoraphidium neglectum</name>
    <dbReference type="NCBI Taxonomy" id="145388"/>
    <lineage>
        <taxon>Eukaryota</taxon>
        <taxon>Viridiplantae</taxon>
        <taxon>Chlorophyta</taxon>
        <taxon>core chlorophytes</taxon>
        <taxon>Chlorophyceae</taxon>
        <taxon>CS clade</taxon>
        <taxon>Sphaeropleales</taxon>
        <taxon>Selenastraceae</taxon>
        <taxon>Monoraphidium</taxon>
    </lineage>
</organism>
<accession>A0A0D2LFQ3</accession>
<reference evidence="1 2" key="1">
    <citation type="journal article" date="2013" name="BMC Genomics">
        <title>Reconstruction of the lipid metabolism for the microalga Monoraphidium neglectum from its genome sequence reveals characteristics suitable for biofuel production.</title>
        <authorList>
            <person name="Bogen C."/>
            <person name="Al-Dilaimi A."/>
            <person name="Albersmeier A."/>
            <person name="Wichmann J."/>
            <person name="Grundmann M."/>
            <person name="Rupp O."/>
            <person name="Lauersen K.J."/>
            <person name="Blifernez-Klassen O."/>
            <person name="Kalinowski J."/>
            <person name="Goesmann A."/>
            <person name="Mussgnug J.H."/>
            <person name="Kruse O."/>
        </authorList>
    </citation>
    <scope>NUCLEOTIDE SEQUENCE [LARGE SCALE GENOMIC DNA]</scope>
    <source>
        <strain evidence="1 2">SAG 48.87</strain>
    </source>
</reference>
<evidence type="ECO:0000313" key="2">
    <source>
        <dbReference type="Proteomes" id="UP000054498"/>
    </source>
</evidence>
<proteinExistence type="predicted"/>
<dbReference type="AlphaFoldDB" id="A0A0D2LFQ3"/>
<keyword evidence="2" id="KW-1185">Reference proteome</keyword>
<dbReference type="KEGG" id="mng:MNEG_2514"/>
<evidence type="ECO:0000313" key="1">
    <source>
        <dbReference type="EMBL" id="KIZ05444.1"/>
    </source>
</evidence>
<dbReference type="Proteomes" id="UP000054498">
    <property type="component" value="Unassembled WGS sequence"/>
</dbReference>
<sequence length="302" mass="31022">MLSDRFLPNSMQRRYLLAAFAGDKTQNSYAKGLLRSEAVELACNQRATNTTCGADARCAFDATKSPACRSNPIKASASLQATYLCPGSIAATYIPCTWATSAAACAAAGNCTWSAANTTCRHRAVAAMDAGQLEEYTVELAALQTSIYGECPGFTAFAAYAAACTDMSTETTQDFCNTFNFCIWAGSQCSPTALALVTQVFNARDGDATTDAASACAGVRTLAGCVAAGEEIALNSTLVAAVASWNVSVAAGGASMLIDDTYNVPTTTTGGVRIVRGAAATSRPGRAAALGGVLFFFAAALL</sequence>
<gene>
    <name evidence="1" type="ORF">MNEG_2514</name>
</gene>
<protein>
    <submittedName>
        <fullName evidence="1">Uncharacterized protein</fullName>
    </submittedName>
</protein>
<dbReference type="EMBL" id="KK100505">
    <property type="protein sequence ID" value="KIZ05444.1"/>
    <property type="molecule type" value="Genomic_DNA"/>
</dbReference>
<dbReference type="OrthoDB" id="10673511at2759"/>
<dbReference type="RefSeq" id="XP_013904463.1">
    <property type="nucleotide sequence ID" value="XM_014049009.1"/>
</dbReference>